<evidence type="ECO:0000313" key="3">
    <source>
        <dbReference type="Proteomes" id="UP000762676"/>
    </source>
</evidence>
<comment type="caution">
    <text evidence="2">The sequence shown here is derived from an EMBL/GenBank/DDBJ whole genome shotgun (WGS) entry which is preliminary data.</text>
</comment>
<dbReference type="InterPro" id="IPR016186">
    <property type="entry name" value="C-type_lectin-like/link_sf"/>
</dbReference>
<dbReference type="InterPro" id="IPR016187">
    <property type="entry name" value="CTDL_fold"/>
</dbReference>
<dbReference type="Proteomes" id="UP000762676">
    <property type="component" value="Unassembled WGS sequence"/>
</dbReference>
<dbReference type="Gene3D" id="3.10.100.10">
    <property type="entry name" value="Mannose-Binding Protein A, subunit A"/>
    <property type="match status" value="1"/>
</dbReference>
<accession>A0AAV4JFX9</accession>
<feature type="region of interest" description="Disordered" evidence="1">
    <location>
        <begin position="68"/>
        <end position="122"/>
    </location>
</feature>
<dbReference type="EMBL" id="BMAT01003166">
    <property type="protein sequence ID" value="GFS21300.1"/>
    <property type="molecule type" value="Genomic_DNA"/>
</dbReference>
<evidence type="ECO:0000256" key="1">
    <source>
        <dbReference type="SAM" id="MobiDB-lite"/>
    </source>
</evidence>
<organism evidence="2 3">
    <name type="scientific">Elysia marginata</name>
    <dbReference type="NCBI Taxonomy" id="1093978"/>
    <lineage>
        <taxon>Eukaryota</taxon>
        <taxon>Metazoa</taxon>
        <taxon>Spiralia</taxon>
        <taxon>Lophotrochozoa</taxon>
        <taxon>Mollusca</taxon>
        <taxon>Gastropoda</taxon>
        <taxon>Heterobranchia</taxon>
        <taxon>Euthyneura</taxon>
        <taxon>Panpulmonata</taxon>
        <taxon>Sacoglossa</taxon>
        <taxon>Placobranchoidea</taxon>
        <taxon>Plakobranchidae</taxon>
        <taxon>Elysia</taxon>
    </lineage>
</organism>
<dbReference type="SUPFAM" id="SSF56436">
    <property type="entry name" value="C-type lectin-like"/>
    <property type="match status" value="1"/>
</dbReference>
<reference evidence="2 3" key="1">
    <citation type="journal article" date="2021" name="Elife">
        <title>Chloroplast acquisition without the gene transfer in kleptoplastic sea slugs, Plakobranchus ocellatus.</title>
        <authorList>
            <person name="Maeda T."/>
            <person name="Takahashi S."/>
            <person name="Yoshida T."/>
            <person name="Shimamura S."/>
            <person name="Takaki Y."/>
            <person name="Nagai Y."/>
            <person name="Toyoda A."/>
            <person name="Suzuki Y."/>
            <person name="Arimoto A."/>
            <person name="Ishii H."/>
            <person name="Satoh N."/>
            <person name="Nishiyama T."/>
            <person name="Hasebe M."/>
            <person name="Maruyama T."/>
            <person name="Minagawa J."/>
            <person name="Obokata J."/>
            <person name="Shigenobu S."/>
        </authorList>
    </citation>
    <scope>NUCLEOTIDE SEQUENCE [LARGE SCALE GENOMIC DNA]</scope>
</reference>
<proteinExistence type="predicted"/>
<gene>
    <name evidence="2" type="ORF">ElyMa_001591100</name>
</gene>
<protein>
    <submittedName>
        <fullName evidence="2">C-type lectin domain family 4 member A</fullName>
    </submittedName>
</protein>
<name>A0AAV4JFX9_9GAST</name>
<feature type="compositionally biased region" description="Polar residues" evidence="1">
    <location>
        <begin position="82"/>
        <end position="92"/>
    </location>
</feature>
<dbReference type="CDD" id="cd00037">
    <property type="entry name" value="CLECT"/>
    <property type="match status" value="1"/>
</dbReference>
<keyword evidence="3" id="KW-1185">Reference proteome</keyword>
<sequence length="136" mass="15264">MTKPASTIDEDRETGCPKKWTLSKTTQTCVVRVNYTANWEMARKTCSTLGGDLVVIKDQEMNDIIKSSLRQVLPGRRDDSDPQQPGSANRTLGCQDGHLTRTAKVDRSDVNSKGGPKRRQHQSIIEHTLELHYVKT</sequence>
<evidence type="ECO:0000313" key="2">
    <source>
        <dbReference type="EMBL" id="GFS21300.1"/>
    </source>
</evidence>
<dbReference type="AlphaFoldDB" id="A0AAV4JFX9"/>